<dbReference type="Pfam" id="PF02423">
    <property type="entry name" value="OCD_Mu_crystall"/>
    <property type="match status" value="1"/>
</dbReference>
<keyword evidence="3" id="KW-1185">Reference proteome</keyword>
<comment type="similarity">
    <text evidence="1">Belongs to the ornithine cyclodeaminase/mu-crystallin family.</text>
</comment>
<evidence type="ECO:0000313" key="3">
    <source>
        <dbReference type="Proteomes" id="UP000198640"/>
    </source>
</evidence>
<dbReference type="STRING" id="44576.SAMN05421881_100623"/>
<evidence type="ECO:0000256" key="1">
    <source>
        <dbReference type="ARBA" id="ARBA00008903"/>
    </source>
</evidence>
<name>A0A1H3DTW9_9PROT</name>
<organism evidence="2 3">
    <name type="scientific">Nitrosomonas halophila</name>
    <dbReference type="NCBI Taxonomy" id="44576"/>
    <lineage>
        <taxon>Bacteria</taxon>
        <taxon>Pseudomonadati</taxon>
        <taxon>Pseudomonadota</taxon>
        <taxon>Betaproteobacteria</taxon>
        <taxon>Nitrosomonadales</taxon>
        <taxon>Nitrosomonadaceae</taxon>
        <taxon>Nitrosomonas</taxon>
    </lineage>
</organism>
<dbReference type="GO" id="GO:0005737">
    <property type="term" value="C:cytoplasm"/>
    <property type="evidence" value="ECO:0007669"/>
    <property type="project" value="TreeGrafter"/>
</dbReference>
<dbReference type="Gene3D" id="3.30.1780.10">
    <property type="entry name" value="ornithine cyclodeaminase, domain 1"/>
    <property type="match status" value="1"/>
</dbReference>
<reference evidence="2 3" key="1">
    <citation type="submission" date="2016-10" db="EMBL/GenBank/DDBJ databases">
        <authorList>
            <person name="de Groot N.N."/>
        </authorList>
    </citation>
    <scope>NUCLEOTIDE SEQUENCE [LARGE SCALE GENOMIC DNA]</scope>
    <source>
        <strain evidence="2 3">Nm1</strain>
    </source>
</reference>
<dbReference type="OrthoDB" id="5293744at2"/>
<dbReference type="InterPro" id="IPR036291">
    <property type="entry name" value="NAD(P)-bd_dom_sf"/>
</dbReference>
<dbReference type="EMBL" id="FNOY01000006">
    <property type="protein sequence ID" value="SDX69821.1"/>
    <property type="molecule type" value="Genomic_DNA"/>
</dbReference>
<sequence length="333" mass="34022">MEIRILSAADIRQALPMTAAIAGMKQAFVQLSAGQAAMPLRSRLEVAAVSGETIGTVLVMPAHLQQSQGLAVKVVSVFPDNPSAGLPLIHGVVMVLAADTGRPLALMEAASLTAIRTGAGSGAATDLLASAEASIVAIIGSGVQARTQLEAVCSVRDVQEVRIYSPTTAHAEKMAAEMAGTGPVPQRITVAASADKAVSGADIICTATTSPTPVFSGKQLKPGAHVNGVGSYTVAMQEVDSETVRRALVVVDARVSALNEAGDLVVPLQQGLITQAHIHAELGEILSGSKAGRSHPDQITFFKSVGVAVQDVSAAHIAYQNALSKHLGAVVAL</sequence>
<dbReference type="PIRSF" id="PIRSF001439">
    <property type="entry name" value="CryM"/>
    <property type="match status" value="1"/>
</dbReference>
<dbReference type="PANTHER" id="PTHR13812:SF19">
    <property type="entry name" value="KETIMINE REDUCTASE MU-CRYSTALLIN"/>
    <property type="match status" value="1"/>
</dbReference>
<dbReference type="SMR" id="A0A1H3DTW9"/>
<accession>A0A1H3DTW9</accession>
<protein>
    <submittedName>
        <fullName evidence="2">Ornithine cyclodeaminase</fullName>
    </submittedName>
</protein>
<dbReference type="GO" id="GO:0019752">
    <property type="term" value="P:carboxylic acid metabolic process"/>
    <property type="evidence" value="ECO:0007669"/>
    <property type="project" value="UniProtKB-ARBA"/>
</dbReference>
<dbReference type="InterPro" id="IPR023401">
    <property type="entry name" value="ODC_N"/>
</dbReference>
<gene>
    <name evidence="2" type="ORF">SAMN05421881_100623</name>
</gene>
<dbReference type="Gene3D" id="3.40.50.720">
    <property type="entry name" value="NAD(P)-binding Rossmann-like Domain"/>
    <property type="match status" value="1"/>
</dbReference>
<dbReference type="AlphaFoldDB" id="A0A1H3DTW9"/>
<dbReference type="SUPFAM" id="SSF51735">
    <property type="entry name" value="NAD(P)-binding Rossmann-fold domains"/>
    <property type="match status" value="1"/>
</dbReference>
<evidence type="ECO:0000313" key="2">
    <source>
        <dbReference type="EMBL" id="SDX69821.1"/>
    </source>
</evidence>
<dbReference type="InterPro" id="IPR003462">
    <property type="entry name" value="ODC_Mu_crystall"/>
</dbReference>
<dbReference type="GO" id="GO:0016491">
    <property type="term" value="F:oxidoreductase activity"/>
    <property type="evidence" value="ECO:0007669"/>
    <property type="project" value="UniProtKB-ARBA"/>
</dbReference>
<dbReference type="Proteomes" id="UP000198640">
    <property type="component" value="Unassembled WGS sequence"/>
</dbReference>
<proteinExistence type="inferred from homology"/>
<dbReference type="PANTHER" id="PTHR13812">
    <property type="entry name" value="KETIMINE REDUCTASE MU-CRYSTALLIN"/>
    <property type="match status" value="1"/>
</dbReference>
<dbReference type="FunFam" id="3.40.50.720:FF:000311">
    <property type="entry name" value="Ornithine cyclodeaminase"/>
    <property type="match status" value="1"/>
</dbReference>
<dbReference type="RefSeq" id="WP_090411795.1">
    <property type="nucleotide sequence ID" value="NZ_FNOY01000006.1"/>
</dbReference>